<evidence type="ECO:0000259" key="6">
    <source>
        <dbReference type="PROSITE" id="PS50011"/>
    </source>
</evidence>
<organism evidence="7 8">
    <name type="scientific">Rhynchospora pubera</name>
    <dbReference type="NCBI Taxonomy" id="906938"/>
    <lineage>
        <taxon>Eukaryota</taxon>
        <taxon>Viridiplantae</taxon>
        <taxon>Streptophyta</taxon>
        <taxon>Embryophyta</taxon>
        <taxon>Tracheophyta</taxon>
        <taxon>Spermatophyta</taxon>
        <taxon>Magnoliopsida</taxon>
        <taxon>Liliopsida</taxon>
        <taxon>Poales</taxon>
        <taxon>Cyperaceae</taxon>
        <taxon>Cyperoideae</taxon>
        <taxon>Rhynchosporeae</taxon>
        <taxon>Rhynchospora</taxon>
    </lineage>
</organism>
<dbReference type="GO" id="GO:0005524">
    <property type="term" value="F:ATP binding"/>
    <property type="evidence" value="ECO:0007669"/>
    <property type="project" value="InterPro"/>
</dbReference>
<keyword evidence="5" id="KW-0325">Glycoprotein</keyword>
<protein>
    <submittedName>
        <fullName evidence="7">Leucine-rich repeat protein kinase family protein</fullName>
    </submittedName>
</protein>
<keyword evidence="3" id="KW-0677">Repeat</keyword>
<comment type="caution">
    <text evidence="7">The sequence shown here is derived from an EMBL/GenBank/DDBJ whole genome shotgun (WGS) entry which is preliminary data.</text>
</comment>
<evidence type="ECO:0000256" key="3">
    <source>
        <dbReference type="ARBA" id="ARBA00022737"/>
    </source>
</evidence>
<keyword evidence="2" id="KW-0732">Signal</keyword>
<evidence type="ECO:0000256" key="4">
    <source>
        <dbReference type="ARBA" id="ARBA00023136"/>
    </source>
</evidence>
<dbReference type="PROSITE" id="PS50011">
    <property type="entry name" value="PROTEIN_KINASE_DOM"/>
    <property type="match status" value="1"/>
</dbReference>
<dbReference type="InterPro" id="IPR001245">
    <property type="entry name" value="Ser-Thr/Tyr_kinase_cat_dom"/>
</dbReference>
<dbReference type="Gene3D" id="3.30.200.20">
    <property type="entry name" value="Phosphorylase Kinase, domain 1"/>
    <property type="match status" value="1"/>
</dbReference>
<dbReference type="Gene3D" id="1.10.510.10">
    <property type="entry name" value="Transferase(Phosphotransferase) domain 1"/>
    <property type="match status" value="1"/>
</dbReference>
<dbReference type="PANTHER" id="PTHR45974">
    <property type="entry name" value="RECEPTOR-LIKE PROTEIN 55"/>
    <property type="match status" value="1"/>
</dbReference>
<reference evidence="7" key="1">
    <citation type="submission" date="2022-08" db="EMBL/GenBank/DDBJ databases">
        <authorList>
            <person name="Marques A."/>
        </authorList>
    </citation>
    <scope>NUCLEOTIDE SEQUENCE</scope>
    <source>
        <strain evidence="7">RhyPub2mFocal</strain>
        <tissue evidence="7">Leaves</tissue>
    </source>
</reference>
<dbReference type="PANTHER" id="PTHR45974:SF242">
    <property type="entry name" value="LEUCINE-RICH REPEAT PROTEIN KINASE FAMILY PROTEIN"/>
    <property type="match status" value="1"/>
</dbReference>
<name>A0AAV8GK64_9POAL</name>
<proteinExistence type="predicted"/>
<evidence type="ECO:0000256" key="2">
    <source>
        <dbReference type="ARBA" id="ARBA00022729"/>
    </source>
</evidence>
<evidence type="ECO:0000313" key="8">
    <source>
        <dbReference type="Proteomes" id="UP001140206"/>
    </source>
</evidence>
<feature type="domain" description="Protein kinase" evidence="6">
    <location>
        <begin position="1"/>
        <end position="201"/>
    </location>
</feature>
<keyword evidence="4" id="KW-0472">Membrane</keyword>
<gene>
    <name evidence="7" type="ORF">LUZ62_016857</name>
</gene>
<dbReference type="Pfam" id="PF07714">
    <property type="entry name" value="PK_Tyr_Ser-Thr"/>
    <property type="match status" value="1"/>
</dbReference>
<accession>A0AAV8GK64</accession>
<dbReference type="Pfam" id="PF00069">
    <property type="entry name" value="Pkinase"/>
    <property type="match status" value="1"/>
</dbReference>
<evidence type="ECO:0000313" key="7">
    <source>
        <dbReference type="EMBL" id="KAJ4804291.1"/>
    </source>
</evidence>
<dbReference type="SUPFAM" id="SSF56112">
    <property type="entry name" value="Protein kinase-like (PK-like)"/>
    <property type="match status" value="1"/>
</dbReference>
<keyword evidence="8" id="KW-1185">Reference proteome</keyword>
<dbReference type="GO" id="GO:0004672">
    <property type="term" value="F:protein kinase activity"/>
    <property type="evidence" value="ECO:0007669"/>
    <property type="project" value="InterPro"/>
</dbReference>
<sequence length="201" mass="22247">MEKEFFLCTVVVYRTHTERDKAAEPNSDKRSRRSIIFAALHGTSGKGGYGKVYKGYCSNGVAVAIKRILARKVFESEIEVSSRVHHKNIVSLVGFCIEQGELLLVYEFMSKGSLRDNLAGNILLDENLNAKVADFVISKMVSEKEKGHVSSQGRGIIAQVESVIVAGTIGYLDPEYYQNKVLSEKSDVYSFGVVMLELITA</sequence>
<dbReference type="Proteomes" id="UP001140206">
    <property type="component" value="Chromosome 1"/>
</dbReference>
<keyword evidence="7" id="KW-0418">Kinase</keyword>
<dbReference type="GO" id="GO:0016020">
    <property type="term" value="C:membrane"/>
    <property type="evidence" value="ECO:0007669"/>
    <property type="project" value="UniProtKB-SubCell"/>
</dbReference>
<dbReference type="AlphaFoldDB" id="A0AAV8GK64"/>
<evidence type="ECO:0000256" key="5">
    <source>
        <dbReference type="ARBA" id="ARBA00023180"/>
    </source>
</evidence>
<dbReference type="EMBL" id="JAMFTS010000001">
    <property type="protein sequence ID" value="KAJ4804291.1"/>
    <property type="molecule type" value="Genomic_DNA"/>
</dbReference>
<evidence type="ECO:0000256" key="1">
    <source>
        <dbReference type="ARBA" id="ARBA00004370"/>
    </source>
</evidence>
<dbReference type="InterPro" id="IPR000719">
    <property type="entry name" value="Prot_kinase_dom"/>
</dbReference>
<dbReference type="InterPro" id="IPR011009">
    <property type="entry name" value="Kinase-like_dom_sf"/>
</dbReference>
<keyword evidence="7" id="KW-0808">Transferase</keyword>
<comment type="subcellular location">
    <subcellularLocation>
        <location evidence="1">Membrane</location>
    </subcellularLocation>
</comment>